<dbReference type="EMBL" id="JBHUCO010000005">
    <property type="protein sequence ID" value="MFD1516685.1"/>
    <property type="molecule type" value="Genomic_DNA"/>
</dbReference>
<keyword evidence="2" id="KW-1185">Reference proteome</keyword>
<organism evidence="1 2">
    <name type="scientific">Pseudonocardia yunnanensis</name>
    <dbReference type="NCBI Taxonomy" id="58107"/>
    <lineage>
        <taxon>Bacteria</taxon>
        <taxon>Bacillati</taxon>
        <taxon>Actinomycetota</taxon>
        <taxon>Actinomycetes</taxon>
        <taxon>Pseudonocardiales</taxon>
        <taxon>Pseudonocardiaceae</taxon>
        <taxon>Pseudonocardia</taxon>
    </lineage>
</organism>
<name>A0ABW4EQU0_9PSEU</name>
<gene>
    <name evidence="1" type="ORF">ACFSJD_04250</name>
</gene>
<dbReference type="RefSeq" id="WP_344725570.1">
    <property type="nucleotide sequence ID" value="NZ_BAAAUS010000034.1"/>
</dbReference>
<evidence type="ECO:0000313" key="1">
    <source>
        <dbReference type="EMBL" id="MFD1516685.1"/>
    </source>
</evidence>
<sequence length="75" mass="8068">MAHEVERIEVEVDAATARWLRACARTRGGSMAAAAAAQLHELAVADSVRSHSAFFAARPTYFEDAEAEYEAAQSA</sequence>
<proteinExistence type="predicted"/>
<accession>A0ABW4EQU0</accession>
<evidence type="ECO:0000313" key="2">
    <source>
        <dbReference type="Proteomes" id="UP001597114"/>
    </source>
</evidence>
<reference evidence="2" key="1">
    <citation type="journal article" date="2019" name="Int. J. Syst. Evol. Microbiol.">
        <title>The Global Catalogue of Microorganisms (GCM) 10K type strain sequencing project: providing services to taxonomists for standard genome sequencing and annotation.</title>
        <authorList>
            <consortium name="The Broad Institute Genomics Platform"/>
            <consortium name="The Broad Institute Genome Sequencing Center for Infectious Disease"/>
            <person name="Wu L."/>
            <person name="Ma J."/>
        </authorList>
    </citation>
    <scope>NUCLEOTIDE SEQUENCE [LARGE SCALE GENOMIC DNA]</scope>
    <source>
        <strain evidence="2">CCM 7043</strain>
    </source>
</reference>
<comment type="caution">
    <text evidence="1">The sequence shown here is derived from an EMBL/GenBank/DDBJ whole genome shotgun (WGS) entry which is preliminary data.</text>
</comment>
<dbReference type="Proteomes" id="UP001597114">
    <property type="component" value="Unassembled WGS sequence"/>
</dbReference>
<protein>
    <submittedName>
        <fullName evidence="1">Uncharacterized protein</fullName>
    </submittedName>
</protein>